<organism evidence="1 2">
    <name type="scientific">Cystoisospora suis</name>
    <dbReference type="NCBI Taxonomy" id="483139"/>
    <lineage>
        <taxon>Eukaryota</taxon>
        <taxon>Sar</taxon>
        <taxon>Alveolata</taxon>
        <taxon>Apicomplexa</taxon>
        <taxon>Conoidasida</taxon>
        <taxon>Coccidia</taxon>
        <taxon>Eucoccidiorida</taxon>
        <taxon>Eimeriorina</taxon>
        <taxon>Sarcocystidae</taxon>
        <taxon>Cystoisospora</taxon>
    </lineage>
</organism>
<dbReference type="AlphaFoldDB" id="A0A2C6KID0"/>
<proteinExistence type="predicted"/>
<dbReference type="Proteomes" id="UP000221165">
    <property type="component" value="Unassembled WGS sequence"/>
</dbReference>
<dbReference type="EMBL" id="MIGC01005523">
    <property type="protein sequence ID" value="PHJ16869.1"/>
    <property type="molecule type" value="Genomic_DNA"/>
</dbReference>
<dbReference type="VEuPathDB" id="ToxoDB:CSUI_009317"/>
<dbReference type="RefSeq" id="XP_067918594.1">
    <property type="nucleotide sequence ID" value="XM_068069433.1"/>
</dbReference>
<accession>A0A2C6KID0</accession>
<dbReference type="GeneID" id="94432644"/>
<sequence>MPTFYRAAGAVLVCRLGRLRGSHKQTKICASPRTTSRSERFRAVHFGGLYN</sequence>
<name>A0A2C6KID0_9APIC</name>
<reference evidence="1 2" key="1">
    <citation type="journal article" date="2017" name="Int. J. Parasitol.">
        <title>The genome of the protozoan parasite Cystoisospora suis and a reverse vaccinology approach to identify vaccine candidates.</title>
        <authorList>
            <person name="Palmieri N."/>
            <person name="Shrestha A."/>
            <person name="Ruttkowski B."/>
            <person name="Beck T."/>
            <person name="Vogl C."/>
            <person name="Tomley F."/>
            <person name="Blake D.P."/>
            <person name="Joachim A."/>
        </authorList>
    </citation>
    <scope>NUCLEOTIDE SEQUENCE [LARGE SCALE GENOMIC DNA]</scope>
    <source>
        <strain evidence="1 2">Wien I</strain>
    </source>
</reference>
<protein>
    <submittedName>
        <fullName evidence="1">Uncharacterized protein</fullName>
    </submittedName>
</protein>
<evidence type="ECO:0000313" key="1">
    <source>
        <dbReference type="EMBL" id="PHJ16869.1"/>
    </source>
</evidence>
<gene>
    <name evidence="1" type="ORF">CSUI_009317</name>
</gene>
<keyword evidence="2" id="KW-1185">Reference proteome</keyword>
<comment type="caution">
    <text evidence="1">The sequence shown here is derived from an EMBL/GenBank/DDBJ whole genome shotgun (WGS) entry which is preliminary data.</text>
</comment>
<evidence type="ECO:0000313" key="2">
    <source>
        <dbReference type="Proteomes" id="UP000221165"/>
    </source>
</evidence>